<dbReference type="EMBL" id="JAHLQK010000003">
    <property type="protein sequence ID" value="MBU5676420.1"/>
    <property type="molecule type" value="Genomic_DNA"/>
</dbReference>
<reference evidence="1 2" key="1">
    <citation type="submission" date="2021-06" db="EMBL/GenBank/DDBJ databases">
        <authorList>
            <person name="Sun Q."/>
            <person name="Li D."/>
        </authorList>
    </citation>
    <scope>NUCLEOTIDE SEQUENCE [LARGE SCALE GENOMIC DNA]</scope>
    <source>
        <strain evidence="1 2">MSJ-5</strain>
    </source>
</reference>
<comment type="caution">
    <text evidence="1">The sequence shown here is derived from an EMBL/GenBank/DDBJ whole genome shotgun (WGS) entry which is preliminary data.</text>
</comment>
<accession>A0ABS6G1R7</accession>
<proteinExistence type="predicted"/>
<protein>
    <recommendedName>
        <fullName evidence="3">Lipoprotein</fullName>
    </recommendedName>
</protein>
<sequence length="390" mass="43978">MKKISIVSLLLVVSMLFVGCTSDELKLYQAFGKSKDITSMESKTDISFTVDVDNLSEEDQEMAKQIISMINGLKINADQKAILNQEQTATKAEAKVGVNFGGMQMDMQVWIDADMSGDTPKMVEIIKMPQLMMSSLSPEGESKEYIVYDIGKMMNAGQEEVDFSKFAKLGKDIEAKLTDFVKEHYLDFDPGFKMVNSKGKKTVDGESLSIYELKLDDAAFKKLIRYSVNDLLDNKDAVEFIKDYMNSVIDIVEMEESEKLLAKDEFNQGLNKFEEEVPEFKKKFNEFMDSFDKVKVLGDNGITIEYGINKDGYITHEEGVIDLNIDLGSIEKAFINTDVVGESMLGEKAPIIKLGMKFKTNIYNINNKNINITMPDVNAENALYFNDLIK</sequence>
<dbReference type="Proteomes" id="UP000779508">
    <property type="component" value="Unassembled WGS sequence"/>
</dbReference>
<dbReference type="RefSeq" id="WP_216416172.1">
    <property type="nucleotide sequence ID" value="NZ_JAHLQK010000003.1"/>
</dbReference>
<dbReference type="PROSITE" id="PS51257">
    <property type="entry name" value="PROKAR_LIPOPROTEIN"/>
    <property type="match status" value="1"/>
</dbReference>
<gene>
    <name evidence="1" type="ORF">KQI88_08330</name>
</gene>
<evidence type="ECO:0008006" key="3">
    <source>
        <dbReference type="Google" id="ProtNLM"/>
    </source>
</evidence>
<name>A0ABS6G1R7_9FIRM</name>
<keyword evidence="2" id="KW-1185">Reference proteome</keyword>
<organism evidence="1 2">
    <name type="scientific">Alkaliphilus flagellatus</name>
    <dbReference type="NCBI Taxonomy" id="2841507"/>
    <lineage>
        <taxon>Bacteria</taxon>
        <taxon>Bacillati</taxon>
        <taxon>Bacillota</taxon>
        <taxon>Clostridia</taxon>
        <taxon>Peptostreptococcales</taxon>
        <taxon>Natronincolaceae</taxon>
        <taxon>Alkaliphilus</taxon>
    </lineage>
</organism>
<evidence type="ECO:0000313" key="1">
    <source>
        <dbReference type="EMBL" id="MBU5676420.1"/>
    </source>
</evidence>
<evidence type="ECO:0000313" key="2">
    <source>
        <dbReference type="Proteomes" id="UP000779508"/>
    </source>
</evidence>